<accession>A0A650ENY1</accession>
<comment type="subcellular location">
    <subcellularLocation>
        <location evidence="1 7">Cell membrane</location>
        <topology evidence="1 7">Multi-pass membrane protein</topology>
    </subcellularLocation>
</comment>
<gene>
    <name evidence="9" type="primary">ugpE</name>
    <name evidence="9" type="ORF">Unknown280_2110</name>
</gene>
<protein>
    <submittedName>
        <fullName evidence="9">sn-glycerol-3-phosphate transport system permease protein UgpE</fullName>
    </submittedName>
</protein>
<keyword evidence="3" id="KW-1003">Cell membrane</keyword>
<feature type="transmembrane region" description="Helical" evidence="7">
    <location>
        <begin position="111"/>
        <end position="132"/>
    </location>
</feature>
<comment type="similarity">
    <text evidence="7">Belongs to the binding-protein-dependent transport system permease family.</text>
</comment>
<feature type="transmembrane region" description="Helical" evidence="7">
    <location>
        <begin position="144"/>
        <end position="162"/>
    </location>
</feature>
<evidence type="ECO:0000259" key="8">
    <source>
        <dbReference type="PROSITE" id="PS50928"/>
    </source>
</evidence>
<evidence type="ECO:0000256" key="6">
    <source>
        <dbReference type="ARBA" id="ARBA00023136"/>
    </source>
</evidence>
<dbReference type="CDD" id="cd06261">
    <property type="entry name" value="TM_PBP2"/>
    <property type="match status" value="1"/>
</dbReference>
<dbReference type="AlphaFoldDB" id="A0A650ENY1"/>
<evidence type="ECO:0000256" key="4">
    <source>
        <dbReference type="ARBA" id="ARBA00022692"/>
    </source>
</evidence>
<evidence type="ECO:0000256" key="2">
    <source>
        <dbReference type="ARBA" id="ARBA00022448"/>
    </source>
</evidence>
<feature type="transmembrane region" description="Helical" evidence="7">
    <location>
        <begin position="190"/>
        <end position="208"/>
    </location>
</feature>
<proteinExistence type="inferred from homology"/>
<keyword evidence="4 7" id="KW-0812">Transmembrane</keyword>
<dbReference type="EMBL" id="MN577574">
    <property type="protein sequence ID" value="QGT51519.1"/>
    <property type="molecule type" value="Genomic_DNA"/>
</dbReference>
<evidence type="ECO:0000313" key="9">
    <source>
        <dbReference type="EMBL" id="QGT51519.1"/>
    </source>
</evidence>
<feature type="transmembrane region" description="Helical" evidence="7">
    <location>
        <begin position="75"/>
        <end position="99"/>
    </location>
</feature>
<dbReference type="InterPro" id="IPR000515">
    <property type="entry name" value="MetI-like"/>
</dbReference>
<keyword evidence="6 7" id="KW-0472">Membrane</keyword>
<keyword evidence="5 7" id="KW-1133">Transmembrane helix</keyword>
<dbReference type="PANTHER" id="PTHR43744">
    <property type="entry name" value="ABC TRANSPORTER PERMEASE PROTEIN MG189-RELATED-RELATED"/>
    <property type="match status" value="1"/>
</dbReference>
<evidence type="ECO:0000256" key="5">
    <source>
        <dbReference type="ARBA" id="ARBA00022989"/>
    </source>
</evidence>
<feature type="transmembrane region" description="Helical" evidence="7">
    <location>
        <begin position="248"/>
        <end position="266"/>
    </location>
</feature>
<reference evidence="9" key="1">
    <citation type="journal article" date="2020" name="J. ISSAAS">
        <title>Lactobacilli and other gastrointestinal microbiota of Peromyscus leucopus, reservoir host for agents of Lyme disease and other zoonoses in North America.</title>
        <authorList>
            <person name="Milovic A."/>
            <person name="Bassam K."/>
            <person name="Shao H."/>
            <person name="Chatzistamou I."/>
            <person name="Tufts D.M."/>
            <person name="Diuk-Wasser M."/>
            <person name="Barbour A.G."/>
        </authorList>
    </citation>
    <scope>NUCLEOTIDE SEQUENCE</scope>
    <source>
        <strain evidence="9">LL50</strain>
    </source>
</reference>
<dbReference type="PROSITE" id="PS50928">
    <property type="entry name" value="ABC_TM1"/>
    <property type="match status" value="1"/>
</dbReference>
<keyword evidence="2 7" id="KW-0813">Transport</keyword>
<dbReference type="InterPro" id="IPR035906">
    <property type="entry name" value="MetI-like_sf"/>
</dbReference>
<evidence type="ECO:0000256" key="3">
    <source>
        <dbReference type="ARBA" id="ARBA00022475"/>
    </source>
</evidence>
<evidence type="ECO:0000256" key="1">
    <source>
        <dbReference type="ARBA" id="ARBA00004651"/>
    </source>
</evidence>
<feature type="transmembrane region" description="Helical" evidence="7">
    <location>
        <begin position="12"/>
        <end position="34"/>
    </location>
</feature>
<dbReference type="Pfam" id="PF00528">
    <property type="entry name" value="BPD_transp_1"/>
    <property type="match status" value="1"/>
</dbReference>
<feature type="domain" description="ABC transmembrane type-1" evidence="8">
    <location>
        <begin position="76"/>
        <end position="266"/>
    </location>
</feature>
<name>A0A650ENY1_9SPIO</name>
<sequence>MVRNKKSEICKSVIVALAGIIIIAPIFLMFVASLKDDRYEIMRDMGSFRAFFVTHPSLNNYREVLFESVQNFGRAFINSIIVLTCTVLLTIFVSSMAGYAICRGKLKFQKILLVIILSLYIIPMESIMLPLMYQVTRWGITDTYAVQILPFIASPLYIFLFYQNFKAVPDSLGEACELEGASFWRTFKSVYLPMNSAPIITICILQGMDMWNQYLWPLLVTTEETVRPIAVSLSSFTASGGEIYWDQLMAASVVMLLPVLILFLFFQRHFMESVASSAVKG</sequence>
<dbReference type="SUPFAM" id="SSF161098">
    <property type="entry name" value="MetI-like"/>
    <property type="match status" value="1"/>
</dbReference>
<evidence type="ECO:0000256" key="7">
    <source>
        <dbReference type="RuleBase" id="RU363032"/>
    </source>
</evidence>
<dbReference type="GO" id="GO:0055085">
    <property type="term" value="P:transmembrane transport"/>
    <property type="evidence" value="ECO:0007669"/>
    <property type="project" value="InterPro"/>
</dbReference>
<dbReference type="Gene3D" id="1.10.3720.10">
    <property type="entry name" value="MetI-like"/>
    <property type="match status" value="1"/>
</dbReference>
<organism evidence="9">
    <name type="scientific">uncultured Spirochaetaceae bacterium</name>
    <dbReference type="NCBI Taxonomy" id="201186"/>
    <lineage>
        <taxon>Bacteria</taxon>
        <taxon>Pseudomonadati</taxon>
        <taxon>Spirochaetota</taxon>
        <taxon>Spirochaetia</taxon>
        <taxon>Spirochaetales</taxon>
        <taxon>Spirochaetaceae</taxon>
        <taxon>environmental samples</taxon>
    </lineage>
</organism>
<dbReference type="GO" id="GO:0005886">
    <property type="term" value="C:plasma membrane"/>
    <property type="evidence" value="ECO:0007669"/>
    <property type="project" value="UniProtKB-SubCell"/>
</dbReference>
<dbReference type="PANTHER" id="PTHR43744:SF12">
    <property type="entry name" value="ABC TRANSPORTER PERMEASE PROTEIN MG189-RELATED"/>
    <property type="match status" value="1"/>
</dbReference>